<keyword evidence="9" id="KW-1185">Reference proteome</keyword>
<dbReference type="InterPro" id="IPR003650">
    <property type="entry name" value="Orange_dom"/>
</dbReference>
<dbReference type="GO" id="GO:0003677">
    <property type="term" value="F:DNA binding"/>
    <property type="evidence" value="ECO:0007669"/>
    <property type="project" value="InterPro"/>
</dbReference>
<evidence type="ECO:0000256" key="1">
    <source>
        <dbReference type="ARBA" id="ARBA00004123"/>
    </source>
</evidence>
<dbReference type="Pfam" id="PF00010">
    <property type="entry name" value="HLH"/>
    <property type="match status" value="1"/>
</dbReference>
<reference evidence="7 9" key="2">
    <citation type="journal article" date="2013" name="Nature">
        <title>Insights into bilaterian evolution from three spiralian genomes.</title>
        <authorList>
            <person name="Simakov O."/>
            <person name="Marletaz F."/>
            <person name="Cho S.J."/>
            <person name="Edsinger-Gonzales E."/>
            <person name="Havlak P."/>
            <person name="Hellsten U."/>
            <person name="Kuo D.H."/>
            <person name="Larsson T."/>
            <person name="Lv J."/>
            <person name="Arendt D."/>
            <person name="Savage R."/>
            <person name="Osoegawa K."/>
            <person name="de Jong P."/>
            <person name="Grimwood J."/>
            <person name="Chapman J.A."/>
            <person name="Shapiro H."/>
            <person name="Aerts A."/>
            <person name="Otillar R.P."/>
            <person name="Terry A.Y."/>
            <person name="Boore J.L."/>
            <person name="Grigoriev I.V."/>
            <person name="Lindberg D.R."/>
            <person name="Seaver E.C."/>
            <person name="Weisblat D.A."/>
            <person name="Putnam N.H."/>
            <person name="Rokhsar D.S."/>
        </authorList>
    </citation>
    <scope>NUCLEOTIDE SEQUENCE</scope>
    <source>
        <strain evidence="7 9">I ESC-2004</strain>
    </source>
</reference>
<dbReference type="Pfam" id="PF07527">
    <property type="entry name" value="Hairy_orange"/>
    <property type="match status" value="1"/>
</dbReference>
<dbReference type="PANTHER" id="PTHR10985">
    <property type="entry name" value="BASIC HELIX-LOOP-HELIX TRANSCRIPTION FACTOR, HES-RELATED"/>
    <property type="match status" value="1"/>
</dbReference>
<feature type="region of interest" description="Disordered" evidence="5">
    <location>
        <begin position="171"/>
        <end position="204"/>
    </location>
</feature>
<evidence type="ECO:0000259" key="6">
    <source>
        <dbReference type="PROSITE" id="PS50888"/>
    </source>
</evidence>
<keyword evidence="2" id="KW-0805">Transcription regulation</keyword>
<dbReference type="AlphaFoldDB" id="R7U463"/>
<feature type="domain" description="BHLH" evidence="6">
    <location>
        <begin position="15"/>
        <end position="72"/>
    </location>
</feature>
<accession>R7U463</accession>
<dbReference type="EnsemblMetazoa" id="CapteT225285">
    <property type="protein sequence ID" value="CapteP225285"/>
    <property type="gene ID" value="CapteG225285"/>
</dbReference>
<dbReference type="STRING" id="283909.R7U463"/>
<protein>
    <recommendedName>
        <fullName evidence="6">BHLH domain-containing protein</fullName>
    </recommendedName>
</protein>
<feature type="region of interest" description="Disordered" evidence="5">
    <location>
        <begin position="236"/>
        <end position="271"/>
    </location>
</feature>
<reference evidence="9" key="1">
    <citation type="submission" date="2012-12" db="EMBL/GenBank/DDBJ databases">
        <authorList>
            <person name="Hellsten U."/>
            <person name="Grimwood J."/>
            <person name="Chapman J.A."/>
            <person name="Shapiro H."/>
            <person name="Aerts A."/>
            <person name="Otillar R.P."/>
            <person name="Terry A.Y."/>
            <person name="Boore J.L."/>
            <person name="Simakov O."/>
            <person name="Marletaz F."/>
            <person name="Cho S.-J."/>
            <person name="Edsinger-Gonzales E."/>
            <person name="Havlak P."/>
            <person name="Kuo D.-H."/>
            <person name="Larsson T."/>
            <person name="Lv J."/>
            <person name="Arendt D."/>
            <person name="Savage R."/>
            <person name="Osoegawa K."/>
            <person name="de Jong P."/>
            <person name="Lindberg D.R."/>
            <person name="Seaver E.C."/>
            <person name="Weisblat D.A."/>
            <person name="Putnam N.H."/>
            <person name="Grigoriev I.V."/>
            <person name="Rokhsar D.S."/>
        </authorList>
    </citation>
    <scope>NUCLEOTIDE SEQUENCE</scope>
    <source>
        <strain evidence="9">I ESC-2004</strain>
    </source>
</reference>
<feature type="compositionally biased region" description="Low complexity" evidence="5">
    <location>
        <begin position="171"/>
        <end position="184"/>
    </location>
</feature>
<keyword evidence="4" id="KW-0539">Nucleus</keyword>
<dbReference type="PROSITE" id="PS50888">
    <property type="entry name" value="BHLH"/>
    <property type="match status" value="1"/>
</dbReference>
<evidence type="ECO:0000256" key="2">
    <source>
        <dbReference type="ARBA" id="ARBA00023015"/>
    </source>
</evidence>
<dbReference type="SMART" id="SM00353">
    <property type="entry name" value="HLH"/>
    <property type="match status" value="1"/>
</dbReference>
<dbReference type="Proteomes" id="UP000014760">
    <property type="component" value="Unassembled WGS sequence"/>
</dbReference>
<dbReference type="OrthoDB" id="6085656at2759"/>
<dbReference type="EMBL" id="KB307920">
    <property type="protein sequence ID" value="ELT98466.1"/>
    <property type="molecule type" value="Genomic_DNA"/>
</dbReference>
<name>R7U463_CAPTE</name>
<dbReference type="InterPro" id="IPR036638">
    <property type="entry name" value="HLH_DNA-bd_sf"/>
</dbReference>
<comment type="subcellular location">
    <subcellularLocation>
        <location evidence="1">Nucleus</location>
    </subcellularLocation>
</comment>
<keyword evidence="3" id="KW-0804">Transcription</keyword>
<organism evidence="7">
    <name type="scientific">Capitella teleta</name>
    <name type="common">Polychaete worm</name>
    <dbReference type="NCBI Taxonomy" id="283909"/>
    <lineage>
        <taxon>Eukaryota</taxon>
        <taxon>Metazoa</taxon>
        <taxon>Spiralia</taxon>
        <taxon>Lophotrochozoa</taxon>
        <taxon>Annelida</taxon>
        <taxon>Polychaeta</taxon>
        <taxon>Sedentaria</taxon>
        <taxon>Scolecida</taxon>
        <taxon>Capitellidae</taxon>
        <taxon>Capitella</taxon>
    </lineage>
</organism>
<evidence type="ECO:0000313" key="9">
    <source>
        <dbReference type="Proteomes" id="UP000014760"/>
    </source>
</evidence>
<evidence type="ECO:0000256" key="4">
    <source>
        <dbReference type="ARBA" id="ARBA00023242"/>
    </source>
</evidence>
<proteinExistence type="predicted"/>
<sequence>MDMAYSNGSVSSAELRKIRKPIIERRRRERINRCLDQIKSLVLKALNQDETKYEKMDKADILEMAVRHLLDNERSKVHSNYRTGFNRCTSQVREFLNNNNNNNNNNAKINNNNNAVDYNEVQKRLLGHLQSPLPLPSPPAGIFRPQPVLPAPMNFSTKAEQDDDDCLNCSTVSSTSSSVLSPSVRQRRDSGLSEDFSPDKTSLGASDESFSAFRRISTSTENVTRAACLGLAEYSIDTSDSESESETRSRGASPDLQAPVAPASSPVWRPW</sequence>
<dbReference type="SUPFAM" id="SSF47459">
    <property type="entry name" value="HLH, helix-loop-helix DNA-binding domain"/>
    <property type="match status" value="1"/>
</dbReference>
<dbReference type="GO" id="GO:0046983">
    <property type="term" value="F:protein dimerization activity"/>
    <property type="evidence" value="ECO:0007669"/>
    <property type="project" value="InterPro"/>
</dbReference>
<dbReference type="HOGENOM" id="CLU_1027598_0_0_1"/>
<dbReference type="Gene3D" id="4.10.280.10">
    <property type="entry name" value="Helix-loop-helix DNA-binding domain"/>
    <property type="match status" value="1"/>
</dbReference>
<dbReference type="GO" id="GO:0005634">
    <property type="term" value="C:nucleus"/>
    <property type="evidence" value="ECO:0007669"/>
    <property type="project" value="UniProtKB-SubCell"/>
</dbReference>
<evidence type="ECO:0000313" key="7">
    <source>
        <dbReference type="EMBL" id="ELT98466.1"/>
    </source>
</evidence>
<reference evidence="8" key="3">
    <citation type="submission" date="2015-06" db="UniProtKB">
        <authorList>
            <consortium name="EnsemblMetazoa"/>
        </authorList>
    </citation>
    <scope>IDENTIFICATION</scope>
</reference>
<gene>
    <name evidence="7" type="ORF">CAPTEDRAFT_225285</name>
</gene>
<evidence type="ECO:0000256" key="3">
    <source>
        <dbReference type="ARBA" id="ARBA00023163"/>
    </source>
</evidence>
<evidence type="ECO:0000313" key="8">
    <source>
        <dbReference type="EnsemblMetazoa" id="CapteP225285"/>
    </source>
</evidence>
<evidence type="ECO:0000256" key="5">
    <source>
        <dbReference type="SAM" id="MobiDB-lite"/>
    </source>
</evidence>
<dbReference type="InterPro" id="IPR050370">
    <property type="entry name" value="HES_HEY"/>
</dbReference>
<dbReference type="InterPro" id="IPR011598">
    <property type="entry name" value="bHLH_dom"/>
</dbReference>
<dbReference type="CDD" id="cd11410">
    <property type="entry name" value="bHLH_O_HES"/>
    <property type="match status" value="1"/>
</dbReference>
<dbReference type="EMBL" id="AMQN01002052">
    <property type="status" value="NOT_ANNOTATED_CDS"/>
    <property type="molecule type" value="Genomic_DNA"/>
</dbReference>
<dbReference type="GO" id="GO:0006355">
    <property type="term" value="P:regulation of DNA-templated transcription"/>
    <property type="evidence" value="ECO:0007669"/>
    <property type="project" value="InterPro"/>
</dbReference>